<organism evidence="1 2">
    <name type="scientific">Neotoma lepida</name>
    <name type="common">Desert woodrat</name>
    <dbReference type="NCBI Taxonomy" id="56216"/>
    <lineage>
        <taxon>Eukaryota</taxon>
        <taxon>Metazoa</taxon>
        <taxon>Chordata</taxon>
        <taxon>Craniata</taxon>
        <taxon>Vertebrata</taxon>
        <taxon>Euteleostomi</taxon>
        <taxon>Mammalia</taxon>
        <taxon>Eutheria</taxon>
        <taxon>Euarchontoglires</taxon>
        <taxon>Glires</taxon>
        <taxon>Rodentia</taxon>
        <taxon>Myomorpha</taxon>
        <taxon>Muroidea</taxon>
        <taxon>Cricetidae</taxon>
        <taxon>Neotominae</taxon>
        <taxon>Neotoma</taxon>
    </lineage>
</organism>
<feature type="non-terminal residue" evidence="1">
    <location>
        <position position="103"/>
    </location>
</feature>
<dbReference type="EMBL" id="LZPO01019523">
    <property type="protein sequence ID" value="OBS79570.1"/>
    <property type="molecule type" value="Genomic_DNA"/>
</dbReference>
<reference evidence="1 2" key="1">
    <citation type="submission" date="2016-06" db="EMBL/GenBank/DDBJ databases">
        <title>The Draft Genome Sequence and Annotation of the Desert Woodrat Neotoma lepida.</title>
        <authorList>
            <person name="Campbell M."/>
            <person name="Oakeson K.F."/>
            <person name="Yandell M."/>
            <person name="Halpert J.R."/>
            <person name="Dearing D."/>
        </authorList>
    </citation>
    <scope>NUCLEOTIDE SEQUENCE [LARGE SCALE GENOMIC DNA]</scope>
    <source>
        <strain evidence="1">417</strain>
        <tissue evidence="1">Liver</tissue>
    </source>
</reference>
<feature type="non-terminal residue" evidence="1">
    <location>
        <position position="1"/>
    </location>
</feature>
<keyword evidence="2" id="KW-1185">Reference proteome</keyword>
<gene>
    <name evidence="1" type="ORF">A6R68_22228</name>
</gene>
<sequence>SNKNRNGVLIQCPDSKDVSYVIPNAGSIQLDELLALLKVLVECQIEPFNIFLTANMLYRQFCLLQHIQQQQVATKHLRFLQQPTTAAMPKKMLDEMLKEVKAR</sequence>
<dbReference type="Proteomes" id="UP000092124">
    <property type="component" value="Unassembled WGS sequence"/>
</dbReference>
<accession>A0A1A6HNK0</accession>
<evidence type="ECO:0000313" key="2">
    <source>
        <dbReference type="Proteomes" id="UP000092124"/>
    </source>
</evidence>
<evidence type="ECO:0000313" key="1">
    <source>
        <dbReference type="EMBL" id="OBS79570.1"/>
    </source>
</evidence>
<name>A0A1A6HNK0_NEOLE</name>
<protein>
    <submittedName>
        <fullName evidence="1">Uncharacterized protein</fullName>
    </submittedName>
</protein>
<comment type="caution">
    <text evidence="1">The sequence shown here is derived from an EMBL/GenBank/DDBJ whole genome shotgun (WGS) entry which is preliminary data.</text>
</comment>
<proteinExistence type="predicted"/>
<dbReference type="AlphaFoldDB" id="A0A1A6HNK0"/>